<organism evidence="2 3">
    <name type="scientific">Collybia nuda</name>
    <dbReference type="NCBI Taxonomy" id="64659"/>
    <lineage>
        <taxon>Eukaryota</taxon>
        <taxon>Fungi</taxon>
        <taxon>Dikarya</taxon>
        <taxon>Basidiomycota</taxon>
        <taxon>Agaricomycotina</taxon>
        <taxon>Agaricomycetes</taxon>
        <taxon>Agaricomycetidae</taxon>
        <taxon>Agaricales</taxon>
        <taxon>Tricholomatineae</taxon>
        <taxon>Clitocybaceae</taxon>
        <taxon>Collybia</taxon>
    </lineage>
</organism>
<accession>A0A9P5YCD9</accession>
<comment type="caution">
    <text evidence="2">The sequence shown here is derived from an EMBL/GenBank/DDBJ whole genome shotgun (WGS) entry which is preliminary data.</text>
</comment>
<evidence type="ECO:0000313" key="3">
    <source>
        <dbReference type="Proteomes" id="UP000807353"/>
    </source>
</evidence>
<dbReference type="EMBL" id="MU150236">
    <property type="protein sequence ID" value="KAF9467492.1"/>
    <property type="molecule type" value="Genomic_DNA"/>
</dbReference>
<protein>
    <submittedName>
        <fullName evidence="2">Uncharacterized protein</fullName>
    </submittedName>
</protein>
<reference evidence="2" key="1">
    <citation type="submission" date="2020-11" db="EMBL/GenBank/DDBJ databases">
        <authorList>
            <consortium name="DOE Joint Genome Institute"/>
            <person name="Ahrendt S."/>
            <person name="Riley R."/>
            <person name="Andreopoulos W."/>
            <person name="Labutti K."/>
            <person name="Pangilinan J."/>
            <person name="Ruiz-Duenas F.J."/>
            <person name="Barrasa J.M."/>
            <person name="Sanchez-Garcia M."/>
            <person name="Camarero S."/>
            <person name="Miyauchi S."/>
            <person name="Serrano A."/>
            <person name="Linde D."/>
            <person name="Babiker R."/>
            <person name="Drula E."/>
            <person name="Ayuso-Fernandez I."/>
            <person name="Pacheco R."/>
            <person name="Padilla G."/>
            <person name="Ferreira P."/>
            <person name="Barriuso J."/>
            <person name="Kellner H."/>
            <person name="Castanera R."/>
            <person name="Alfaro M."/>
            <person name="Ramirez L."/>
            <person name="Pisabarro A.G."/>
            <person name="Kuo A."/>
            <person name="Tritt A."/>
            <person name="Lipzen A."/>
            <person name="He G."/>
            <person name="Yan M."/>
            <person name="Ng V."/>
            <person name="Cullen D."/>
            <person name="Martin F."/>
            <person name="Rosso M.-N."/>
            <person name="Henrissat B."/>
            <person name="Hibbett D."/>
            <person name="Martinez A.T."/>
            <person name="Grigoriev I.V."/>
        </authorList>
    </citation>
    <scope>NUCLEOTIDE SEQUENCE</scope>
    <source>
        <strain evidence="2">CBS 247.69</strain>
    </source>
</reference>
<gene>
    <name evidence="2" type="ORF">BDZ94DRAFT_1248241</name>
</gene>
<sequence>MSPWISVRATRRATSGSSSQISHWKPLSVTTQDPLHPHNDQPYGLFGLVVLGVCTWLVVPTAHCRNLPIRGSATPTSDMFHLSEQEYLGEAPQILHSPHKYHRIISEAWLWVHQHHANHKIRTSPFDSDTVNSTP</sequence>
<keyword evidence="1" id="KW-0472">Membrane</keyword>
<dbReference type="Proteomes" id="UP000807353">
    <property type="component" value="Unassembled WGS sequence"/>
</dbReference>
<keyword evidence="3" id="KW-1185">Reference proteome</keyword>
<keyword evidence="1" id="KW-0812">Transmembrane</keyword>
<feature type="transmembrane region" description="Helical" evidence="1">
    <location>
        <begin position="43"/>
        <end position="62"/>
    </location>
</feature>
<name>A0A9P5YCD9_9AGAR</name>
<evidence type="ECO:0000256" key="1">
    <source>
        <dbReference type="SAM" id="Phobius"/>
    </source>
</evidence>
<dbReference type="AlphaFoldDB" id="A0A9P5YCD9"/>
<evidence type="ECO:0000313" key="2">
    <source>
        <dbReference type="EMBL" id="KAF9467492.1"/>
    </source>
</evidence>
<proteinExistence type="predicted"/>
<keyword evidence="1" id="KW-1133">Transmembrane helix</keyword>